<dbReference type="Proteomes" id="UP000746471">
    <property type="component" value="Unassembled WGS sequence"/>
</dbReference>
<dbReference type="PIRSF" id="PIRSF006603">
    <property type="entry name" value="DinF"/>
    <property type="match status" value="1"/>
</dbReference>
<evidence type="ECO:0000313" key="13">
    <source>
        <dbReference type="Proteomes" id="UP000746471"/>
    </source>
</evidence>
<dbReference type="InterPro" id="IPR048279">
    <property type="entry name" value="MdtK-like"/>
</dbReference>
<evidence type="ECO:0000256" key="2">
    <source>
        <dbReference type="ARBA" id="ARBA00008417"/>
    </source>
</evidence>
<feature type="transmembrane region" description="Helical" evidence="11">
    <location>
        <begin position="395"/>
        <end position="413"/>
    </location>
</feature>
<dbReference type="InterPro" id="IPR045070">
    <property type="entry name" value="MATE_MepA-like"/>
</dbReference>
<feature type="transmembrane region" description="Helical" evidence="11">
    <location>
        <begin position="202"/>
        <end position="223"/>
    </location>
</feature>
<dbReference type="EMBL" id="JAHBCL010000001">
    <property type="protein sequence ID" value="MBS7525125.1"/>
    <property type="molecule type" value="Genomic_DNA"/>
</dbReference>
<evidence type="ECO:0000256" key="3">
    <source>
        <dbReference type="ARBA" id="ARBA00022106"/>
    </source>
</evidence>
<evidence type="ECO:0000256" key="1">
    <source>
        <dbReference type="ARBA" id="ARBA00004651"/>
    </source>
</evidence>
<feature type="compositionally biased region" description="Basic and acidic residues" evidence="10">
    <location>
        <begin position="26"/>
        <end position="39"/>
    </location>
</feature>
<dbReference type="InterPro" id="IPR051327">
    <property type="entry name" value="MATE_MepA_subfamily"/>
</dbReference>
<evidence type="ECO:0000313" key="12">
    <source>
        <dbReference type="EMBL" id="MBS7525125.1"/>
    </source>
</evidence>
<feature type="transmembrane region" description="Helical" evidence="11">
    <location>
        <begin position="425"/>
        <end position="445"/>
    </location>
</feature>
<feature type="transmembrane region" description="Helical" evidence="11">
    <location>
        <begin position="351"/>
        <end position="375"/>
    </location>
</feature>
<feature type="transmembrane region" description="Helical" evidence="11">
    <location>
        <begin position="451"/>
        <end position="471"/>
    </location>
</feature>
<keyword evidence="9" id="KW-0046">Antibiotic resistance</keyword>
<keyword evidence="13" id="KW-1185">Reference proteome</keyword>
<evidence type="ECO:0000256" key="11">
    <source>
        <dbReference type="SAM" id="Phobius"/>
    </source>
</evidence>
<evidence type="ECO:0000256" key="4">
    <source>
        <dbReference type="ARBA" id="ARBA00022448"/>
    </source>
</evidence>
<keyword evidence="8 11" id="KW-0472">Membrane</keyword>
<evidence type="ECO:0000256" key="7">
    <source>
        <dbReference type="ARBA" id="ARBA00022989"/>
    </source>
</evidence>
<comment type="subcellular location">
    <subcellularLocation>
        <location evidence="1">Cell membrane</location>
        <topology evidence="1">Multi-pass membrane protein</topology>
    </subcellularLocation>
</comment>
<keyword evidence="6 11" id="KW-0812">Transmembrane</keyword>
<name>A0ABS5PJ71_9FIRM</name>
<evidence type="ECO:0000256" key="9">
    <source>
        <dbReference type="ARBA" id="ARBA00023251"/>
    </source>
</evidence>
<protein>
    <recommendedName>
        <fullName evidence="3">Multidrug export protein MepA</fullName>
    </recommendedName>
</protein>
<evidence type="ECO:0000256" key="10">
    <source>
        <dbReference type="SAM" id="MobiDB-lite"/>
    </source>
</evidence>
<feature type="region of interest" description="Disordered" evidence="10">
    <location>
        <begin position="1"/>
        <end position="39"/>
    </location>
</feature>
<feature type="transmembrane region" description="Helical" evidence="11">
    <location>
        <begin position="229"/>
        <end position="248"/>
    </location>
</feature>
<feature type="transmembrane region" description="Helical" evidence="11">
    <location>
        <begin position="48"/>
        <end position="68"/>
    </location>
</feature>
<comment type="caution">
    <text evidence="12">The sequence shown here is derived from an EMBL/GenBank/DDBJ whole genome shotgun (WGS) entry which is preliminary data.</text>
</comment>
<feature type="transmembrane region" description="Helical" evidence="11">
    <location>
        <begin position="169"/>
        <end position="190"/>
    </location>
</feature>
<evidence type="ECO:0000256" key="5">
    <source>
        <dbReference type="ARBA" id="ARBA00022475"/>
    </source>
</evidence>
<feature type="transmembrane region" description="Helical" evidence="11">
    <location>
        <begin position="268"/>
        <end position="292"/>
    </location>
</feature>
<reference evidence="12 13" key="1">
    <citation type="submission" date="2021-05" db="EMBL/GenBank/DDBJ databases">
        <title>Fusibacter ferrireducens sp. nov., an anaerobic, sulfur- and Fe-reducing bacterium isolated from the mangrove sediment.</title>
        <authorList>
            <person name="Qiu D."/>
        </authorList>
    </citation>
    <scope>NUCLEOTIDE SEQUENCE [LARGE SCALE GENOMIC DNA]</scope>
    <source>
        <strain evidence="12 13">DSM 12116</strain>
    </source>
</reference>
<proteinExistence type="inferred from homology"/>
<dbReference type="NCBIfam" id="TIGR00797">
    <property type="entry name" value="matE"/>
    <property type="match status" value="1"/>
</dbReference>
<feature type="transmembrane region" description="Helical" evidence="11">
    <location>
        <begin position="126"/>
        <end position="149"/>
    </location>
</feature>
<comment type="similarity">
    <text evidence="2">Belongs to the multi antimicrobial extrusion (MATE) (TC 2.A.66.1) family. MepA subfamily.</text>
</comment>
<keyword evidence="7 11" id="KW-1133">Transmembrane helix</keyword>
<sequence>MSMQEQEKENEQKQDQAYKSETTNDSAHELHDAQDKTKRMGSEPIPKLLAQFSIPAVIAMLVNAIYNIVDRIFIGKFVGEDALAGLTISFPVMMIIFAFAGLVGIGSSALMSIHLGKRDFKGVNQIFGNMITFGTLVTGATLSIIFINLDGIMNLFGATPDIITYASDYMRIILMGFIFQMYAFCLNGAVRTEGHPMLSMTTMLLSAITNIILDYIFIVNLGWGVQGAAIATISGQLTGLLFLLRFYFSGNSVVKLQPHDFIPRLSVFKNITSIGVSSFVTQLGTSVAMTFLNRGLGQYGGVGAITSMGAINSLFTLFIMPMIGLQQGLQPIIGYNHGAKSFDRVKGALKLGLTVSMLFSTVIFIALQVFPRVFISAFLDPTSETVDVAVKGLRIFILMLPLLGINILGTGFFQSIAKGHIAIMLGAMRQFIFLLPLVIILPQFFGLTGVWMATPIADAISILATAIALLYHFKETPSLAQEA</sequence>
<dbReference type="PANTHER" id="PTHR43823:SF3">
    <property type="entry name" value="MULTIDRUG EXPORT PROTEIN MEPA"/>
    <property type="match status" value="1"/>
</dbReference>
<feature type="transmembrane region" description="Helical" evidence="11">
    <location>
        <begin position="298"/>
        <end position="320"/>
    </location>
</feature>
<keyword evidence="4" id="KW-0813">Transport</keyword>
<evidence type="ECO:0000256" key="6">
    <source>
        <dbReference type="ARBA" id="ARBA00022692"/>
    </source>
</evidence>
<organism evidence="12 13">
    <name type="scientific">Fusibacter paucivorans</name>
    <dbReference type="NCBI Taxonomy" id="76009"/>
    <lineage>
        <taxon>Bacteria</taxon>
        <taxon>Bacillati</taxon>
        <taxon>Bacillota</taxon>
        <taxon>Clostridia</taxon>
        <taxon>Eubacteriales</taxon>
        <taxon>Eubacteriales Family XII. Incertae Sedis</taxon>
        <taxon>Fusibacter</taxon>
    </lineage>
</organism>
<dbReference type="PANTHER" id="PTHR43823">
    <property type="entry name" value="SPORULATION PROTEIN YKVU"/>
    <property type="match status" value="1"/>
</dbReference>
<feature type="transmembrane region" description="Helical" evidence="11">
    <location>
        <begin position="88"/>
        <end position="114"/>
    </location>
</feature>
<accession>A0ABS5PJ71</accession>
<dbReference type="InterPro" id="IPR002528">
    <property type="entry name" value="MATE_fam"/>
</dbReference>
<keyword evidence="5" id="KW-1003">Cell membrane</keyword>
<dbReference type="CDD" id="cd13143">
    <property type="entry name" value="MATE_MepA_like"/>
    <property type="match status" value="1"/>
</dbReference>
<feature type="compositionally biased region" description="Basic and acidic residues" evidence="10">
    <location>
        <begin position="1"/>
        <end position="18"/>
    </location>
</feature>
<dbReference type="RefSeq" id="WP_213234913.1">
    <property type="nucleotide sequence ID" value="NZ_JAHBCL010000001.1"/>
</dbReference>
<evidence type="ECO:0000256" key="8">
    <source>
        <dbReference type="ARBA" id="ARBA00023136"/>
    </source>
</evidence>
<dbReference type="Pfam" id="PF01554">
    <property type="entry name" value="MatE"/>
    <property type="match status" value="2"/>
</dbReference>
<gene>
    <name evidence="12" type="ORF">KHM83_00395</name>
</gene>